<protein>
    <submittedName>
        <fullName evidence="2">Putative gcn5-related n-acetyltransferase protein</fullName>
    </submittedName>
</protein>
<dbReference type="SUPFAM" id="SSF55729">
    <property type="entry name" value="Acyl-CoA N-acyltransferases (Nat)"/>
    <property type="match status" value="1"/>
</dbReference>
<dbReference type="Proteomes" id="UP000014074">
    <property type="component" value="Unassembled WGS sequence"/>
</dbReference>
<dbReference type="PROSITE" id="PS51186">
    <property type="entry name" value="GNAT"/>
    <property type="match status" value="1"/>
</dbReference>
<feature type="domain" description="N-acetyltransferase" evidence="1">
    <location>
        <begin position="1"/>
        <end position="103"/>
    </location>
</feature>
<dbReference type="RefSeq" id="XP_007919437.1">
    <property type="nucleotide sequence ID" value="XM_007921246.1"/>
</dbReference>
<name>R8B918_PHAM7</name>
<dbReference type="PANTHER" id="PTHR42791:SF2">
    <property type="entry name" value="N-ACETYLTRANSFERASE DOMAIN-CONTAINING PROTEIN"/>
    <property type="match status" value="1"/>
</dbReference>
<organism evidence="2 3">
    <name type="scientific">Phaeoacremonium minimum (strain UCR-PA7)</name>
    <name type="common">Esca disease fungus</name>
    <name type="synonym">Togninia minima</name>
    <dbReference type="NCBI Taxonomy" id="1286976"/>
    <lineage>
        <taxon>Eukaryota</taxon>
        <taxon>Fungi</taxon>
        <taxon>Dikarya</taxon>
        <taxon>Ascomycota</taxon>
        <taxon>Pezizomycotina</taxon>
        <taxon>Sordariomycetes</taxon>
        <taxon>Sordariomycetidae</taxon>
        <taxon>Togniniales</taxon>
        <taxon>Togniniaceae</taxon>
        <taxon>Phaeoacremonium</taxon>
    </lineage>
</organism>
<dbReference type="InterPro" id="IPR052523">
    <property type="entry name" value="Trichothecene_AcTrans"/>
</dbReference>
<evidence type="ECO:0000313" key="2">
    <source>
        <dbReference type="EMBL" id="EON95782.1"/>
    </source>
</evidence>
<gene>
    <name evidence="2" type="ORF">UCRPA7_8735</name>
</gene>
<dbReference type="OrthoDB" id="61113at2759"/>
<dbReference type="KEGG" id="tmn:UCRPA7_8735"/>
<evidence type="ECO:0000313" key="3">
    <source>
        <dbReference type="Proteomes" id="UP000014074"/>
    </source>
</evidence>
<sequence>MDALDEPVTKIKRELLAKKDYIVLDYLAVHPDNKGKGIGTMLVQSGLRQAEKMGIDVFVLAFPQGKPVYNKLGFKMLDQLEQDDTPYGGQGLYGTYFMEYEVNRGD</sequence>
<dbReference type="HOGENOM" id="CLU_2225028_0_0_1"/>
<dbReference type="CDD" id="cd04301">
    <property type="entry name" value="NAT_SF"/>
    <property type="match status" value="1"/>
</dbReference>
<keyword evidence="3" id="KW-1185">Reference proteome</keyword>
<dbReference type="AlphaFoldDB" id="R8B918"/>
<keyword evidence="2" id="KW-0808">Transferase</keyword>
<proteinExistence type="predicted"/>
<dbReference type="InterPro" id="IPR000182">
    <property type="entry name" value="GNAT_dom"/>
</dbReference>
<accession>R8B918</accession>
<dbReference type="GeneID" id="19329616"/>
<evidence type="ECO:0000259" key="1">
    <source>
        <dbReference type="PROSITE" id="PS51186"/>
    </source>
</evidence>
<dbReference type="eggNOG" id="ENOG502SPBG">
    <property type="taxonomic scope" value="Eukaryota"/>
</dbReference>
<dbReference type="PANTHER" id="PTHR42791">
    <property type="entry name" value="GNAT FAMILY ACETYLTRANSFERASE"/>
    <property type="match status" value="1"/>
</dbReference>
<dbReference type="InterPro" id="IPR016181">
    <property type="entry name" value="Acyl_CoA_acyltransferase"/>
</dbReference>
<dbReference type="EMBL" id="KB933375">
    <property type="protein sequence ID" value="EON95782.1"/>
    <property type="molecule type" value="Genomic_DNA"/>
</dbReference>
<dbReference type="Pfam" id="PF13673">
    <property type="entry name" value="Acetyltransf_10"/>
    <property type="match status" value="1"/>
</dbReference>
<dbReference type="GO" id="GO:0016747">
    <property type="term" value="F:acyltransferase activity, transferring groups other than amino-acyl groups"/>
    <property type="evidence" value="ECO:0007669"/>
    <property type="project" value="InterPro"/>
</dbReference>
<dbReference type="Gene3D" id="3.40.630.30">
    <property type="match status" value="1"/>
</dbReference>
<reference evidence="3" key="1">
    <citation type="journal article" date="2013" name="Genome Announc.">
        <title>Draft genome sequence of the ascomycete Phaeoacremonium aleophilum strain UCR-PA7, a causal agent of the esca disease complex in grapevines.</title>
        <authorList>
            <person name="Blanco-Ulate B."/>
            <person name="Rolshausen P."/>
            <person name="Cantu D."/>
        </authorList>
    </citation>
    <scope>NUCLEOTIDE SEQUENCE [LARGE SCALE GENOMIC DNA]</scope>
    <source>
        <strain evidence="3">UCR-PA7</strain>
    </source>
</reference>